<evidence type="ECO:0000256" key="2">
    <source>
        <dbReference type="ARBA" id="ARBA00024438"/>
    </source>
</evidence>
<proteinExistence type="inferred from homology"/>
<organism evidence="6 7">
    <name type="scientific">Solibaculum intestinale</name>
    <dbReference type="NCBI Taxonomy" id="3133165"/>
    <lineage>
        <taxon>Bacteria</taxon>
        <taxon>Bacillati</taxon>
        <taxon>Bacillota</taxon>
        <taxon>Clostridia</taxon>
        <taxon>Eubacteriales</taxon>
        <taxon>Oscillospiraceae</taxon>
        <taxon>Solibaculum</taxon>
    </lineage>
</organism>
<evidence type="ECO:0000256" key="4">
    <source>
        <dbReference type="SAM" id="Phobius"/>
    </source>
</evidence>
<feature type="transmembrane region" description="Helical" evidence="4">
    <location>
        <begin position="85"/>
        <end position="104"/>
    </location>
</feature>
<keyword evidence="4" id="KW-0812">Transmembrane</keyword>
<comment type="caution">
    <text evidence="6">The sequence shown here is derived from an EMBL/GenBank/DDBJ whole genome shotgun (WGS) entry which is preliminary data.</text>
</comment>
<sequence>MTKHYDEAQWRQYIDNTLDEERRDEMEAHLFGCDHCLQTFTGLLEGQKVCGVDFADEVMDSLPAVRPVPKPVLKTVTPQFRRRMIWCYTAAAVATLVITFTGAFTNFGEGLAQALPASANALTQFTGQITTGLNSMAAPKPTQKEEEHLNQDAYEGKEEDSPKLYDILADWLKGSNAKASSQSEKETTK</sequence>
<feature type="compositionally biased region" description="Basic and acidic residues" evidence="3">
    <location>
        <begin position="142"/>
        <end position="161"/>
    </location>
</feature>
<evidence type="ECO:0000256" key="1">
    <source>
        <dbReference type="ARBA" id="ARBA00024353"/>
    </source>
</evidence>
<keyword evidence="4" id="KW-0472">Membrane</keyword>
<reference evidence="6 7" key="1">
    <citation type="submission" date="2024-03" db="EMBL/GenBank/DDBJ databases">
        <title>Human intestinal bacterial collection.</title>
        <authorList>
            <person name="Pauvert C."/>
            <person name="Hitch T.C.A."/>
            <person name="Clavel T."/>
        </authorList>
    </citation>
    <scope>NUCLEOTIDE SEQUENCE [LARGE SCALE GENOMIC DNA]</scope>
    <source>
        <strain evidence="6 7">CLA-JM-H44</strain>
    </source>
</reference>
<dbReference type="InterPro" id="IPR027383">
    <property type="entry name" value="Znf_put"/>
</dbReference>
<evidence type="ECO:0000313" key="6">
    <source>
        <dbReference type="EMBL" id="MEQ2440920.1"/>
    </source>
</evidence>
<evidence type="ECO:0000259" key="5">
    <source>
        <dbReference type="Pfam" id="PF13490"/>
    </source>
</evidence>
<dbReference type="EMBL" id="JBBMFD010000014">
    <property type="protein sequence ID" value="MEQ2440920.1"/>
    <property type="molecule type" value="Genomic_DNA"/>
</dbReference>
<comment type="similarity">
    <text evidence="1">Belongs to the zinc-associated anti-sigma factor (ZAS) superfamily. Anti-sigma-W factor family.</text>
</comment>
<accession>A0ABV1E0T4</accession>
<protein>
    <recommendedName>
        <fullName evidence="2">Anti-sigma-W factor RsiW</fullName>
    </recommendedName>
</protein>
<feature type="region of interest" description="Disordered" evidence="3">
    <location>
        <begin position="136"/>
        <end position="161"/>
    </location>
</feature>
<keyword evidence="4" id="KW-1133">Transmembrane helix</keyword>
<dbReference type="Pfam" id="PF13490">
    <property type="entry name" value="zf-HC2"/>
    <property type="match status" value="1"/>
</dbReference>
<evidence type="ECO:0000313" key="7">
    <source>
        <dbReference type="Proteomes" id="UP001489509"/>
    </source>
</evidence>
<gene>
    <name evidence="6" type="ORF">WMO26_08795</name>
</gene>
<dbReference type="Proteomes" id="UP001489509">
    <property type="component" value="Unassembled WGS sequence"/>
</dbReference>
<feature type="domain" description="Putative zinc-finger" evidence="5">
    <location>
        <begin position="13"/>
        <end position="36"/>
    </location>
</feature>
<dbReference type="InterPro" id="IPR041916">
    <property type="entry name" value="Anti_sigma_zinc_sf"/>
</dbReference>
<dbReference type="Gene3D" id="1.10.10.1320">
    <property type="entry name" value="Anti-sigma factor, zinc-finger domain"/>
    <property type="match status" value="1"/>
</dbReference>
<keyword evidence="7" id="KW-1185">Reference proteome</keyword>
<evidence type="ECO:0000256" key="3">
    <source>
        <dbReference type="SAM" id="MobiDB-lite"/>
    </source>
</evidence>
<dbReference type="RefSeq" id="WP_349219703.1">
    <property type="nucleotide sequence ID" value="NZ_JBBMFD010000014.1"/>
</dbReference>
<name>A0ABV1E0T4_9FIRM</name>